<dbReference type="Proteomes" id="UP000325081">
    <property type="component" value="Unassembled WGS sequence"/>
</dbReference>
<dbReference type="AlphaFoldDB" id="A0A5A7R7H2"/>
<dbReference type="GO" id="GO:0016874">
    <property type="term" value="F:ligase activity"/>
    <property type="evidence" value="ECO:0007669"/>
    <property type="project" value="UniProtKB-KW"/>
</dbReference>
<sequence>MQSASISSSLLHPSEVRYRDQLARYPPSRTAAVQRCPVPVTRGGFFLRLAPDPDRVVDEAECVVFGPGIFRFWTRVGPRGGPGGCGGGRRSGGEPQINGPCGCFGVGNALRPLVHV</sequence>
<proteinExistence type="predicted"/>
<gene>
    <name evidence="1" type="ORF">STAS_30904</name>
</gene>
<comment type="caution">
    <text evidence="1">The sequence shown here is derived from an EMBL/GenBank/DDBJ whole genome shotgun (WGS) entry which is preliminary data.</text>
</comment>
<keyword evidence="2" id="KW-1185">Reference proteome</keyword>
<reference evidence="2" key="1">
    <citation type="journal article" date="2019" name="Curr. Biol.">
        <title>Genome Sequence of Striga asiatica Provides Insight into the Evolution of Plant Parasitism.</title>
        <authorList>
            <person name="Yoshida S."/>
            <person name="Kim S."/>
            <person name="Wafula E.K."/>
            <person name="Tanskanen J."/>
            <person name="Kim Y.M."/>
            <person name="Honaas L."/>
            <person name="Yang Z."/>
            <person name="Spallek T."/>
            <person name="Conn C.E."/>
            <person name="Ichihashi Y."/>
            <person name="Cheong K."/>
            <person name="Cui S."/>
            <person name="Der J.P."/>
            <person name="Gundlach H."/>
            <person name="Jiao Y."/>
            <person name="Hori C."/>
            <person name="Ishida J.K."/>
            <person name="Kasahara H."/>
            <person name="Kiba T."/>
            <person name="Kim M.S."/>
            <person name="Koo N."/>
            <person name="Laohavisit A."/>
            <person name="Lee Y.H."/>
            <person name="Lumba S."/>
            <person name="McCourt P."/>
            <person name="Mortimer J.C."/>
            <person name="Mutuku J.M."/>
            <person name="Nomura T."/>
            <person name="Sasaki-Sekimoto Y."/>
            <person name="Seto Y."/>
            <person name="Wang Y."/>
            <person name="Wakatake T."/>
            <person name="Sakakibara H."/>
            <person name="Demura T."/>
            <person name="Yamaguchi S."/>
            <person name="Yoneyama K."/>
            <person name="Manabe R.I."/>
            <person name="Nelson D.C."/>
            <person name="Schulman A.H."/>
            <person name="Timko M.P."/>
            <person name="dePamphilis C.W."/>
            <person name="Choi D."/>
            <person name="Shirasu K."/>
        </authorList>
    </citation>
    <scope>NUCLEOTIDE SEQUENCE [LARGE SCALE GENOMIC DNA]</scope>
    <source>
        <strain evidence="2">cv. UVA1</strain>
    </source>
</reference>
<accession>A0A5A7R7H2</accession>
<evidence type="ECO:0000313" key="2">
    <source>
        <dbReference type="Proteomes" id="UP000325081"/>
    </source>
</evidence>
<keyword evidence="1" id="KW-0436">Ligase</keyword>
<name>A0A5A7R7H2_STRAF</name>
<organism evidence="1 2">
    <name type="scientific">Striga asiatica</name>
    <name type="common">Asiatic witchweed</name>
    <name type="synonym">Buchnera asiatica</name>
    <dbReference type="NCBI Taxonomy" id="4170"/>
    <lineage>
        <taxon>Eukaryota</taxon>
        <taxon>Viridiplantae</taxon>
        <taxon>Streptophyta</taxon>
        <taxon>Embryophyta</taxon>
        <taxon>Tracheophyta</taxon>
        <taxon>Spermatophyta</taxon>
        <taxon>Magnoliopsida</taxon>
        <taxon>eudicotyledons</taxon>
        <taxon>Gunneridae</taxon>
        <taxon>Pentapetalae</taxon>
        <taxon>asterids</taxon>
        <taxon>lamiids</taxon>
        <taxon>Lamiales</taxon>
        <taxon>Orobanchaceae</taxon>
        <taxon>Buchnereae</taxon>
        <taxon>Striga</taxon>
    </lineage>
</organism>
<dbReference type="EMBL" id="BKCP01010515">
    <property type="protein sequence ID" value="GER53392.1"/>
    <property type="molecule type" value="Genomic_DNA"/>
</dbReference>
<evidence type="ECO:0000313" key="1">
    <source>
        <dbReference type="EMBL" id="GER53392.1"/>
    </source>
</evidence>
<protein>
    <submittedName>
        <fullName evidence="1">Glutamate--tRNA ligase</fullName>
    </submittedName>
</protein>